<name>A0AAW5E3A8_9BACI</name>
<proteinExistence type="predicted"/>
<evidence type="ECO:0000256" key="1">
    <source>
        <dbReference type="SAM" id="Phobius"/>
    </source>
</evidence>
<sequence>MNIQPMLKMYSRDKWAWFLIPNLILFSVFLINFLISLLIPNEEKMYTGGVSYIFFYMLVMGIIVVTQSFPYAIGMSVRRTDYFLGTVVMGVVINVFFSILLIVLSIIENETNGWGGHIHFFHFPYLNDGTILEQLMTYMILLNSLFFLGFLISSIARRFGAKGLIIVAITSILISSVIALLLMYYEVWIDIFQWFARHTAVEIAYWLILPTLVYIGLSYLLLRRATV</sequence>
<evidence type="ECO:0008006" key="4">
    <source>
        <dbReference type="Google" id="ProtNLM"/>
    </source>
</evidence>
<protein>
    <recommendedName>
        <fullName evidence="4">ABC transporter permease</fullName>
    </recommendedName>
</protein>
<dbReference type="AlphaFoldDB" id="A0AAW5E3A8"/>
<keyword evidence="1" id="KW-0472">Membrane</keyword>
<dbReference type="EMBL" id="JAKTTI010000003">
    <property type="protein sequence ID" value="MCH1624382.1"/>
    <property type="molecule type" value="Genomic_DNA"/>
</dbReference>
<keyword evidence="1" id="KW-1133">Transmembrane helix</keyword>
<dbReference type="RefSeq" id="WP_240252748.1">
    <property type="nucleotide sequence ID" value="NZ_JAKTTI010000003.1"/>
</dbReference>
<accession>A0AAW5E3A8</accession>
<reference evidence="2" key="1">
    <citation type="submission" date="2022-02" db="EMBL/GenBank/DDBJ databases">
        <title>Fredinandcohnia quinoae sp. nov. isolated from Chenopodium quinoa seeds.</title>
        <authorList>
            <person name="Saati-Santamaria Z."/>
            <person name="Flores-Felix J.D."/>
            <person name="Igual J.M."/>
            <person name="Velazquez E."/>
            <person name="Garcia-Fraile P."/>
            <person name="Martinez-Molina E."/>
        </authorList>
    </citation>
    <scope>NUCLEOTIDE SEQUENCE</scope>
    <source>
        <strain evidence="2">SECRCQ15</strain>
    </source>
</reference>
<feature type="transmembrane region" description="Helical" evidence="1">
    <location>
        <begin position="15"/>
        <end position="39"/>
    </location>
</feature>
<feature type="transmembrane region" description="Helical" evidence="1">
    <location>
        <begin position="135"/>
        <end position="156"/>
    </location>
</feature>
<feature type="transmembrane region" description="Helical" evidence="1">
    <location>
        <begin position="203"/>
        <end position="222"/>
    </location>
</feature>
<keyword evidence="1" id="KW-0812">Transmembrane</keyword>
<organism evidence="2 3">
    <name type="scientific">Fredinandcohnia quinoae</name>
    <dbReference type="NCBI Taxonomy" id="2918902"/>
    <lineage>
        <taxon>Bacteria</taxon>
        <taxon>Bacillati</taxon>
        <taxon>Bacillota</taxon>
        <taxon>Bacilli</taxon>
        <taxon>Bacillales</taxon>
        <taxon>Bacillaceae</taxon>
        <taxon>Fredinandcohnia</taxon>
    </lineage>
</organism>
<evidence type="ECO:0000313" key="3">
    <source>
        <dbReference type="Proteomes" id="UP001431131"/>
    </source>
</evidence>
<gene>
    <name evidence="2" type="ORF">MJG50_03500</name>
</gene>
<feature type="transmembrane region" description="Helical" evidence="1">
    <location>
        <begin position="163"/>
        <end position="183"/>
    </location>
</feature>
<comment type="caution">
    <text evidence="2">The sequence shown here is derived from an EMBL/GenBank/DDBJ whole genome shotgun (WGS) entry which is preliminary data.</text>
</comment>
<dbReference type="Proteomes" id="UP001431131">
    <property type="component" value="Unassembled WGS sequence"/>
</dbReference>
<evidence type="ECO:0000313" key="2">
    <source>
        <dbReference type="EMBL" id="MCH1624382.1"/>
    </source>
</evidence>
<keyword evidence="3" id="KW-1185">Reference proteome</keyword>
<feature type="transmembrane region" description="Helical" evidence="1">
    <location>
        <begin position="51"/>
        <end position="70"/>
    </location>
</feature>
<feature type="transmembrane region" description="Helical" evidence="1">
    <location>
        <begin position="82"/>
        <end position="107"/>
    </location>
</feature>